<keyword evidence="4 7" id="KW-0812">Transmembrane</keyword>
<feature type="transmembrane region" description="Helical" evidence="7">
    <location>
        <begin position="213"/>
        <end position="233"/>
    </location>
</feature>
<feature type="transmembrane region" description="Helical" evidence="7">
    <location>
        <begin position="76"/>
        <end position="97"/>
    </location>
</feature>
<keyword evidence="2 7" id="KW-0813">Transport</keyword>
<dbReference type="GO" id="GO:0005886">
    <property type="term" value="C:plasma membrane"/>
    <property type="evidence" value="ECO:0007669"/>
    <property type="project" value="UniProtKB-SubCell"/>
</dbReference>
<accession>F4GJK4</accession>
<evidence type="ECO:0000256" key="2">
    <source>
        <dbReference type="ARBA" id="ARBA00022448"/>
    </source>
</evidence>
<feature type="transmembrane region" description="Helical" evidence="7">
    <location>
        <begin position="109"/>
        <end position="130"/>
    </location>
</feature>
<name>F4GJK4_PARC1</name>
<evidence type="ECO:0000313" key="9">
    <source>
        <dbReference type="EMBL" id="AEC02269.1"/>
    </source>
</evidence>
<evidence type="ECO:0000256" key="7">
    <source>
        <dbReference type="RuleBase" id="RU363032"/>
    </source>
</evidence>
<evidence type="ECO:0000256" key="1">
    <source>
        <dbReference type="ARBA" id="ARBA00004651"/>
    </source>
</evidence>
<dbReference type="PROSITE" id="PS50928">
    <property type="entry name" value="ABC_TM1"/>
    <property type="match status" value="1"/>
</dbReference>
<dbReference type="Pfam" id="PF00528">
    <property type="entry name" value="BPD_transp_1"/>
    <property type="match status" value="1"/>
</dbReference>
<keyword evidence="6 7" id="KW-0472">Membrane</keyword>
<dbReference type="HOGENOM" id="CLU_016047_0_2_12"/>
<evidence type="ECO:0000256" key="5">
    <source>
        <dbReference type="ARBA" id="ARBA00022989"/>
    </source>
</evidence>
<dbReference type="SUPFAM" id="SSF161098">
    <property type="entry name" value="MetI-like"/>
    <property type="match status" value="1"/>
</dbReference>
<proteinExistence type="inferred from homology"/>
<evidence type="ECO:0000256" key="4">
    <source>
        <dbReference type="ARBA" id="ARBA00022692"/>
    </source>
</evidence>
<evidence type="ECO:0000313" key="10">
    <source>
        <dbReference type="Proteomes" id="UP000007939"/>
    </source>
</evidence>
<dbReference type="InterPro" id="IPR000515">
    <property type="entry name" value="MetI-like"/>
</dbReference>
<comment type="subcellular location">
    <subcellularLocation>
        <location evidence="1 7">Cell membrane</location>
        <topology evidence="1 7">Multi-pass membrane protein</topology>
    </subcellularLocation>
</comment>
<dbReference type="PANTHER" id="PTHR30193:SF37">
    <property type="entry name" value="INNER MEMBRANE ABC TRANSPORTER PERMEASE PROTEIN YCJO"/>
    <property type="match status" value="1"/>
</dbReference>
<feature type="transmembrane region" description="Helical" evidence="7">
    <location>
        <begin position="12"/>
        <end position="33"/>
    </location>
</feature>
<reference evidence="9 10" key="2">
    <citation type="journal article" date="2012" name="Stand. Genomic Sci.">
        <title>Complete genome sequence of the termite hindgut bacterium Spirochaeta coccoides type strain (SPN1(T)), reclassification in the genus Sphaerochaeta as Sphaerochaeta coccoides comb. nov. and emendations of the family Spirochaetaceae and the genus Sphaerochaeta.</title>
        <authorList>
            <person name="Abt B."/>
            <person name="Han C."/>
            <person name="Scheuner C."/>
            <person name="Lu M."/>
            <person name="Lapidus A."/>
            <person name="Nolan M."/>
            <person name="Lucas S."/>
            <person name="Hammon N."/>
            <person name="Deshpande S."/>
            <person name="Cheng J.F."/>
            <person name="Tapia R."/>
            <person name="Goodwin L.A."/>
            <person name="Pitluck S."/>
            <person name="Liolios K."/>
            <person name="Pagani I."/>
            <person name="Ivanova N."/>
            <person name="Mavromatis K."/>
            <person name="Mikhailova N."/>
            <person name="Huntemann M."/>
            <person name="Pati A."/>
            <person name="Chen A."/>
            <person name="Palaniappan K."/>
            <person name="Land M."/>
            <person name="Hauser L."/>
            <person name="Brambilla E.M."/>
            <person name="Rohde M."/>
            <person name="Spring S."/>
            <person name="Gronow S."/>
            <person name="Goker M."/>
            <person name="Woyke T."/>
            <person name="Bristow J."/>
            <person name="Eisen J.A."/>
            <person name="Markowitz V."/>
            <person name="Hugenholtz P."/>
            <person name="Kyrpides N.C."/>
            <person name="Klenk H.P."/>
            <person name="Detter J.C."/>
        </authorList>
    </citation>
    <scope>NUCLEOTIDE SEQUENCE [LARGE SCALE GENOMIC DNA]</scope>
    <source>
        <strain evidence="10">ATCC BAA-1237 / DSM 17374 / SPN1</strain>
    </source>
</reference>
<evidence type="ECO:0000259" key="8">
    <source>
        <dbReference type="PROSITE" id="PS50928"/>
    </source>
</evidence>
<comment type="similarity">
    <text evidence="7">Belongs to the binding-protein-dependent transport system permease family.</text>
</comment>
<evidence type="ECO:0000256" key="3">
    <source>
        <dbReference type="ARBA" id="ARBA00022475"/>
    </source>
</evidence>
<keyword evidence="3" id="KW-1003">Cell membrane</keyword>
<organism evidence="9 10">
    <name type="scientific">Parasphaerochaeta coccoides (strain ATCC BAA-1237 / DSM 17374 / SPN1)</name>
    <name type="common">Sphaerochaeta coccoides</name>
    <dbReference type="NCBI Taxonomy" id="760011"/>
    <lineage>
        <taxon>Bacteria</taxon>
        <taxon>Pseudomonadati</taxon>
        <taxon>Spirochaetota</taxon>
        <taxon>Spirochaetia</taxon>
        <taxon>Spirochaetales</taxon>
        <taxon>Sphaerochaetaceae</taxon>
        <taxon>Parasphaerochaeta</taxon>
    </lineage>
</organism>
<dbReference type="GO" id="GO:0055085">
    <property type="term" value="P:transmembrane transport"/>
    <property type="evidence" value="ECO:0007669"/>
    <property type="project" value="InterPro"/>
</dbReference>
<dbReference type="Gene3D" id="1.10.3720.10">
    <property type="entry name" value="MetI-like"/>
    <property type="match status" value="1"/>
</dbReference>
<dbReference type="KEGG" id="scc:Spico_1048"/>
<reference evidence="10" key="1">
    <citation type="submission" date="2011-04" db="EMBL/GenBank/DDBJ databases">
        <title>The complete genome of Spirochaeta coccoides DSM 17374.</title>
        <authorList>
            <person name="Lucas S."/>
            <person name="Copeland A."/>
            <person name="Lapidus A."/>
            <person name="Bruce D."/>
            <person name="Goodwin L."/>
            <person name="Pitluck S."/>
            <person name="Peters L."/>
            <person name="Kyrpides N."/>
            <person name="Mavromatis K."/>
            <person name="Pagani I."/>
            <person name="Ivanova N."/>
            <person name="Ovchinnikova G."/>
            <person name="Lu M."/>
            <person name="Detter J.C."/>
            <person name="Tapia R."/>
            <person name="Han C."/>
            <person name="Land M."/>
            <person name="Hauser L."/>
            <person name="Markowitz V."/>
            <person name="Cheng J.-F."/>
            <person name="Hugenholtz P."/>
            <person name="Woyke T."/>
            <person name="Wu D."/>
            <person name="Spring S."/>
            <person name="Schroeder M."/>
            <person name="Brambilla E."/>
            <person name="Klenk H.-P."/>
            <person name="Eisen J.A."/>
        </authorList>
    </citation>
    <scope>NUCLEOTIDE SEQUENCE [LARGE SCALE GENOMIC DNA]</scope>
    <source>
        <strain evidence="10">ATCC BAA-1237 / DSM 17374 / SPN1</strain>
    </source>
</reference>
<dbReference type="InterPro" id="IPR051393">
    <property type="entry name" value="ABC_transporter_permease"/>
</dbReference>
<keyword evidence="5 7" id="KW-1133">Transmembrane helix</keyword>
<gene>
    <name evidence="9" type="ordered locus">Spico_1048</name>
</gene>
<sequence>MMNIKSRSSRLQVALIMFPGLVVFVFFTVYPIAKLFIMSFFQWDFGSMLRQKFIGFENYTTVFSDRIFRTSFVNTLVYTIVTVPGQMALGLFVALLLMNIQRLKITFRVANYIPVITSWVIASLIFRYLFNTEGILNYFFTSILYVTNHNIRWLDSRWSGLWVAMLLGIWKGVGWNMVVFLAALQQVPKDLYEAASLDGCNGVQRFFHVTIPCIRGTILFALIMLTIGGFNVFTSIKMITNGNPAHQTDTLLTWMYHKAFSTGKFGYSSALSFVMAGTLAILAILQFKVMRSHDAKAGLS</sequence>
<protein>
    <submittedName>
        <fullName evidence="9">Binding-protein-dependent transport systems inner membrane component</fullName>
    </submittedName>
</protein>
<dbReference type="STRING" id="760011.Spico_1048"/>
<dbReference type="eggNOG" id="COG1175">
    <property type="taxonomic scope" value="Bacteria"/>
</dbReference>
<evidence type="ECO:0000256" key="6">
    <source>
        <dbReference type="ARBA" id="ARBA00023136"/>
    </source>
</evidence>
<dbReference type="EMBL" id="CP002659">
    <property type="protein sequence ID" value="AEC02269.1"/>
    <property type="molecule type" value="Genomic_DNA"/>
</dbReference>
<feature type="transmembrane region" description="Helical" evidence="7">
    <location>
        <begin position="161"/>
        <end position="184"/>
    </location>
</feature>
<dbReference type="CDD" id="cd06261">
    <property type="entry name" value="TM_PBP2"/>
    <property type="match status" value="1"/>
</dbReference>
<feature type="transmembrane region" description="Helical" evidence="7">
    <location>
        <begin position="265"/>
        <end position="285"/>
    </location>
</feature>
<dbReference type="Proteomes" id="UP000007939">
    <property type="component" value="Chromosome"/>
</dbReference>
<dbReference type="InterPro" id="IPR035906">
    <property type="entry name" value="MetI-like_sf"/>
</dbReference>
<keyword evidence="10" id="KW-1185">Reference proteome</keyword>
<feature type="domain" description="ABC transmembrane type-1" evidence="8">
    <location>
        <begin position="72"/>
        <end position="286"/>
    </location>
</feature>
<dbReference type="AlphaFoldDB" id="F4GJK4"/>
<dbReference type="PANTHER" id="PTHR30193">
    <property type="entry name" value="ABC TRANSPORTER PERMEASE PROTEIN"/>
    <property type="match status" value="1"/>
</dbReference>